<dbReference type="Pfam" id="PF13380">
    <property type="entry name" value="CoA_binding_2"/>
    <property type="match status" value="1"/>
</dbReference>
<dbReference type="Gene3D" id="3.40.50.720">
    <property type="entry name" value="NAD(P)-binding Rossmann-like Domain"/>
    <property type="match status" value="1"/>
</dbReference>
<accession>A0A5J4L1F8</accession>
<protein>
    <submittedName>
        <fullName evidence="5">CoA-binding protein</fullName>
    </submittedName>
</protein>
<feature type="domain" description="CoA-binding" evidence="4">
    <location>
        <begin position="6"/>
        <end position="98"/>
    </location>
</feature>
<dbReference type="Gene3D" id="3.40.50.261">
    <property type="entry name" value="Succinyl-CoA synthetase domains"/>
    <property type="match status" value="2"/>
</dbReference>
<sequence>MSLDCLFNPESIALVGAAHSEEKLGGVILKNLLKFRGRVYPVNPNYTELMGLKTYPSAKDISESIDLTIIIRPASEVPEILKELQDKTKCVIIASSGFAEIGQKKLQDEVKKIGKEIGVRILGPNCMGLYNPYQRLDTFFLPYERLRRPKKGNASVVSQSGAILSCLLAALRKANTGISKAIGYGNAIDIDESDIYEYLCEDKDTQVVISYIESVGDGRKFIEKAKMVSEKKPFIILKAGKGLSGEKAAFSHTGRLAGKYEIFHSIIKQFGIKEAMDFDELIDAAKALSYQRPSKGSRVCIITNGGGSGVLSADECMRHGLDVAKLPDDKAERLGHLFPYFYGINNPIDLTAQVRDEDYITALNELKDDYDGFIIIALPNVMGITKRLPEMIKNAITDMNKPVVFHIPVNGVAKRLISHLEKMKIPVYPSPERAVRGLKALLMF</sequence>
<organism evidence="5">
    <name type="scientific">hot springs metagenome</name>
    <dbReference type="NCBI Taxonomy" id="433727"/>
    <lineage>
        <taxon>unclassified sequences</taxon>
        <taxon>metagenomes</taxon>
        <taxon>ecological metagenomes</taxon>
    </lineage>
</organism>
<dbReference type="PANTHER" id="PTHR43334">
    <property type="entry name" value="ACETATE--COA LIGASE [ADP-FORMING]"/>
    <property type="match status" value="1"/>
</dbReference>
<dbReference type="AlphaFoldDB" id="A0A5J4L1F8"/>
<dbReference type="GO" id="GO:0043758">
    <property type="term" value="F:acetate-CoA ligase (ADP-forming) activity"/>
    <property type="evidence" value="ECO:0007669"/>
    <property type="project" value="InterPro"/>
</dbReference>
<dbReference type="Pfam" id="PF13607">
    <property type="entry name" value="Succ_CoA_lig"/>
    <property type="match status" value="1"/>
</dbReference>
<dbReference type="InterPro" id="IPR036291">
    <property type="entry name" value="NAD(P)-bd_dom_sf"/>
</dbReference>
<gene>
    <name evidence="5" type="ORF">A45J_0339</name>
</gene>
<keyword evidence="2" id="KW-0547">Nucleotide-binding</keyword>
<dbReference type="SUPFAM" id="SSF52210">
    <property type="entry name" value="Succinyl-CoA synthetase domains"/>
    <property type="match status" value="2"/>
</dbReference>
<evidence type="ECO:0000256" key="1">
    <source>
        <dbReference type="ARBA" id="ARBA00022598"/>
    </source>
</evidence>
<dbReference type="EMBL" id="BLAB01000001">
    <property type="protein sequence ID" value="GER92621.1"/>
    <property type="molecule type" value="Genomic_DNA"/>
</dbReference>
<evidence type="ECO:0000256" key="2">
    <source>
        <dbReference type="ARBA" id="ARBA00022741"/>
    </source>
</evidence>
<dbReference type="InterPro" id="IPR043938">
    <property type="entry name" value="Ligase_CoA_dom"/>
</dbReference>
<dbReference type="SMART" id="SM00881">
    <property type="entry name" value="CoA_binding"/>
    <property type="match status" value="1"/>
</dbReference>
<dbReference type="Pfam" id="PF19045">
    <property type="entry name" value="Ligase_CoA_2"/>
    <property type="match status" value="1"/>
</dbReference>
<evidence type="ECO:0000313" key="5">
    <source>
        <dbReference type="EMBL" id="GER92621.1"/>
    </source>
</evidence>
<dbReference type="GO" id="GO:0005524">
    <property type="term" value="F:ATP binding"/>
    <property type="evidence" value="ECO:0007669"/>
    <property type="project" value="UniProtKB-KW"/>
</dbReference>
<keyword evidence="3" id="KW-0067">ATP-binding</keyword>
<evidence type="ECO:0000256" key="3">
    <source>
        <dbReference type="ARBA" id="ARBA00022840"/>
    </source>
</evidence>
<dbReference type="InterPro" id="IPR032875">
    <property type="entry name" value="Succ_CoA_lig_flav_dom"/>
</dbReference>
<dbReference type="InterPro" id="IPR003781">
    <property type="entry name" value="CoA-bd"/>
</dbReference>
<evidence type="ECO:0000259" key="4">
    <source>
        <dbReference type="SMART" id="SM00881"/>
    </source>
</evidence>
<dbReference type="SUPFAM" id="SSF51735">
    <property type="entry name" value="NAD(P)-binding Rossmann-fold domains"/>
    <property type="match status" value="1"/>
</dbReference>
<proteinExistence type="predicted"/>
<comment type="caution">
    <text evidence="5">The sequence shown here is derived from an EMBL/GenBank/DDBJ whole genome shotgun (WGS) entry which is preliminary data.</text>
</comment>
<keyword evidence="1" id="KW-0436">Ligase</keyword>
<dbReference type="PANTHER" id="PTHR43334:SF2">
    <property type="entry name" value="ACETATE--COA LIGASE [ADP-FORMING]"/>
    <property type="match status" value="1"/>
</dbReference>
<name>A0A5J4L1F8_9ZZZZ</name>
<dbReference type="InterPro" id="IPR051538">
    <property type="entry name" value="Acyl-CoA_Synth/Transferase"/>
</dbReference>
<reference evidence="5" key="1">
    <citation type="submission" date="2019-10" db="EMBL/GenBank/DDBJ databases">
        <title>Metagenomic sequencing of thiosulfate-disproportionating enrichment culture.</title>
        <authorList>
            <person name="Umezawa K."/>
            <person name="Kojima H."/>
            <person name="Fukui M."/>
        </authorList>
    </citation>
    <scope>NUCLEOTIDE SEQUENCE</scope>
    <source>
        <strain evidence="5">45J</strain>
    </source>
</reference>
<dbReference type="InterPro" id="IPR016102">
    <property type="entry name" value="Succinyl-CoA_synth-like"/>
</dbReference>